<feature type="transmembrane region" description="Helical" evidence="6">
    <location>
        <begin position="150"/>
        <end position="170"/>
    </location>
</feature>
<dbReference type="PANTHER" id="PTHR23291">
    <property type="entry name" value="BAX INHIBITOR-RELATED"/>
    <property type="match status" value="1"/>
</dbReference>
<dbReference type="VEuPathDB" id="ToxoDB:TGDOM2_255900"/>
<sequence length="248" mass="27781">MNVFEQYNQRQGAMNLKHIFNFAPLSPIQQEHLTRVYGALMTNIILTAVGVYVQQRILALPIFLLLGVQVFCVWGLGASSTEAVYSGKVTTPLRAAYFGGFGFTTGMMLGDYLYFVNVLNPRIIPTAFLVSMGIFASLSAAAIVAKDRKFIFLGSILGTGLTLFTYVSLFSVVWRTKLADDVLLWGGLLLYIGFVLFDTQVTLEMARRGSSDYLVQAIQFYVDLVGIFIRVVQILADKERRKRQRDEE</sequence>
<dbReference type="EMBL" id="AHZU02001553">
    <property type="protein sequence ID" value="KFG31195.1"/>
    <property type="molecule type" value="Genomic_DNA"/>
</dbReference>
<protein>
    <submittedName>
        <fullName evidence="7">Putative Bax inhibitor-1</fullName>
    </submittedName>
</protein>
<organism evidence="7 8">
    <name type="scientific">Toxoplasma gondii GAB2-2007-GAL-DOM2</name>
    <dbReference type="NCBI Taxonomy" id="1130820"/>
    <lineage>
        <taxon>Eukaryota</taxon>
        <taxon>Sar</taxon>
        <taxon>Alveolata</taxon>
        <taxon>Apicomplexa</taxon>
        <taxon>Conoidasida</taxon>
        <taxon>Coccidia</taxon>
        <taxon>Eucoccidiorida</taxon>
        <taxon>Eimeriorina</taxon>
        <taxon>Sarcocystidae</taxon>
        <taxon>Toxoplasma</taxon>
    </lineage>
</organism>
<keyword evidence="3 6" id="KW-0812">Transmembrane</keyword>
<dbReference type="PANTHER" id="PTHR23291:SF32">
    <property type="entry name" value="BAX INHIBITOR 1"/>
    <property type="match status" value="1"/>
</dbReference>
<evidence type="ECO:0000256" key="3">
    <source>
        <dbReference type="ARBA" id="ARBA00022692"/>
    </source>
</evidence>
<dbReference type="GO" id="GO:0016020">
    <property type="term" value="C:membrane"/>
    <property type="evidence" value="ECO:0007669"/>
    <property type="project" value="UniProtKB-SubCell"/>
</dbReference>
<dbReference type="CDD" id="cd10430">
    <property type="entry name" value="BI-1"/>
    <property type="match status" value="1"/>
</dbReference>
<comment type="caution">
    <text evidence="7">The sequence shown here is derived from an EMBL/GenBank/DDBJ whole genome shotgun (WGS) entry which is preliminary data.</text>
</comment>
<dbReference type="Proteomes" id="UP000028837">
    <property type="component" value="Unassembled WGS sequence"/>
</dbReference>
<feature type="transmembrane region" description="Helical" evidence="6">
    <location>
        <begin position="213"/>
        <end position="236"/>
    </location>
</feature>
<dbReference type="Pfam" id="PF01027">
    <property type="entry name" value="Bax1-I"/>
    <property type="match status" value="1"/>
</dbReference>
<dbReference type="AlphaFoldDB" id="A0A086JGC7"/>
<name>A0A086JGC7_TOXGO</name>
<feature type="transmembrane region" description="Helical" evidence="6">
    <location>
        <begin position="58"/>
        <end position="76"/>
    </location>
</feature>
<evidence type="ECO:0000256" key="2">
    <source>
        <dbReference type="ARBA" id="ARBA00010350"/>
    </source>
</evidence>
<evidence type="ECO:0000256" key="5">
    <source>
        <dbReference type="ARBA" id="ARBA00023136"/>
    </source>
</evidence>
<evidence type="ECO:0000313" key="8">
    <source>
        <dbReference type="Proteomes" id="UP000028837"/>
    </source>
</evidence>
<feature type="transmembrane region" description="Helical" evidence="6">
    <location>
        <begin position="96"/>
        <end position="116"/>
    </location>
</feature>
<accession>A0A086JGC7</accession>
<gene>
    <name evidence="7" type="ORF">TGDOM2_255900</name>
</gene>
<feature type="transmembrane region" description="Helical" evidence="6">
    <location>
        <begin position="123"/>
        <end position="144"/>
    </location>
</feature>
<keyword evidence="4 6" id="KW-1133">Transmembrane helix</keyword>
<evidence type="ECO:0000256" key="6">
    <source>
        <dbReference type="RuleBase" id="RU004379"/>
    </source>
</evidence>
<keyword evidence="5 6" id="KW-0472">Membrane</keyword>
<evidence type="ECO:0000313" key="7">
    <source>
        <dbReference type="EMBL" id="KFG31195.1"/>
    </source>
</evidence>
<dbReference type="OrthoDB" id="1277691at2759"/>
<reference evidence="7 8" key="1">
    <citation type="submission" date="2014-02" db="EMBL/GenBank/DDBJ databases">
        <authorList>
            <person name="Sibley D."/>
            <person name="Venepally P."/>
            <person name="Karamycheva S."/>
            <person name="Hadjithomas M."/>
            <person name="Khan A."/>
            <person name="Brunk B."/>
            <person name="Roos D."/>
            <person name="Caler E."/>
            <person name="Lorenzi H."/>
        </authorList>
    </citation>
    <scope>NUCLEOTIDE SEQUENCE [LARGE SCALE GENOMIC DNA]</scope>
    <source>
        <strain evidence="7 8">GAB2-2007-GAL-DOM2</strain>
    </source>
</reference>
<comment type="similarity">
    <text evidence="2 6">Belongs to the BI1 family.</text>
</comment>
<dbReference type="InterPro" id="IPR006214">
    <property type="entry name" value="Bax_inhibitor_1-related"/>
</dbReference>
<evidence type="ECO:0000256" key="1">
    <source>
        <dbReference type="ARBA" id="ARBA00004141"/>
    </source>
</evidence>
<comment type="subcellular location">
    <subcellularLocation>
        <location evidence="1">Membrane</location>
        <topology evidence="1">Multi-pass membrane protein</topology>
    </subcellularLocation>
</comment>
<feature type="transmembrane region" description="Helical" evidence="6">
    <location>
        <begin position="182"/>
        <end position="201"/>
    </location>
</feature>
<proteinExistence type="inferred from homology"/>
<evidence type="ECO:0000256" key="4">
    <source>
        <dbReference type="ARBA" id="ARBA00022989"/>
    </source>
</evidence>